<dbReference type="InterPro" id="IPR013783">
    <property type="entry name" value="Ig-like_fold"/>
</dbReference>
<organism evidence="9 10">
    <name type="scientific">Triplophysa rosa</name>
    <name type="common">Cave loach</name>
    <dbReference type="NCBI Taxonomy" id="992332"/>
    <lineage>
        <taxon>Eukaryota</taxon>
        <taxon>Metazoa</taxon>
        <taxon>Chordata</taxon>
        <taxon>Craniata</taxon>
        <taxon>Vertebrata</taxon>
        <taxon>Euteleostomi</taxon>
        <taxon>Actinopterygii</taxon>
        <taxon>Neopterygii</taxon>
        <taxon>Teleostei</taxon>
        <taxon>Ostariophysi</taxon>
        <taxon>Cypriniformes</taxon>
        <taxon>Nemacheilidae</taxon>
        <taxon>Triplophysa</taxon>
    </lineage>
</organism>
<keyword evidence="4" id="KW-1015">Disulfide bond</keyword>
<dbReference type="GO" id="GO:0001817">
    <property type="term" value="P:regulation of cytokine production"/>
    <property type="evidence" value="ECO:0007669"/>
    <property type="project" value="TreeGrafter"/>
</dbReference>
<feature type="domain" description="Ig-like" evidence="8">
    <location>
        <begin position="47"/>
        <end position="145"/>
    </location>
</feature>
<dbReference type="InterPro" id="IPR013106">
    <property type="entry name" value="Ig_V-set"/>
</dbReference>
<dbReference type="SUPFAM" id="SSF48726">
    <property type="entry name" value="Immunoglobulin"/>
    <property type="match status" value="1"/>
</dbReference>
<evidence type="ECO:0000256" key="7">
    <source>
        <dbReference type="SAM" id="Phobius"/>
    </source>
</evidence>
<dbReference type="InterPro" id="IPR003599">
    <property type="entry name" value="Ig_sub"/>
</dbReference>
<keyword evidence="6" id="KW-0393">Immunoglobulin domain</keyword>
<comment type="subcellular location">
    <subcellularLocation>
        <location evidence="1">Membrane</location>
    </subcellularLocation>
</comment>
<dbReference type="PROSITE" id="PS50835">
    <property type="entry name" value="IG_LIKE"/>
    <property type="match status" value="1"/>
</dbReference>
<dbReference type="GO" id="GO:1903037">
    <property type="term" value="P:regulation of leukocyte cell-cell adhesion"/>
    <property type="evidence" value="ECO:0007669"/>
    <property type="project" value="UniProtKB-ARBA"/>
</dbReference>
<keyword evidence="10" id="KW-1185">Reference proteome</keyword>
<dbReference type="InterPro" id="IPR050504">
    <property type="entry name" value="IgSF_BTN/MOG"/>
</dbReference>
<proteinExistence type="predicted"/>
<name>A0A9W7T257_TRIRA</name>
<evidence type="ECO:0000256" key="4">
    <source>
        <dbReference type="ARBA" id="ARBA00023157"/>
    </source>
</evidence>
<evidence type="ECO:0000256" key="5">
    <source>
        <dbReference type="ARBA" id="ARBA00023180"/>
    </source>
</evidence>
<protein>
    <submittedName>
        <fullName evidence="9">Butyrophilin subfamily 1 member A1-like</fullName>
    </submittedName>
</protein>
<keyword evidence="7" id="KW-0812">Transmembrane</keyword>
<dbReference type="GO" id="GO:0050863">
    <property type="term" value="P:regulation of T cell activation"/>
    <property type="evidence" value="ECO:0007669"/>
    <property type="project" value="UniProtKB-ARBA"/>
</dbReference>
<dbReference type="EMBL" id="JAFHDT010000446">
    <property type="protein sequence ID" value="KAI7789523.1"/>
    <property type="molecule type" value="Genomic_DNA"/>
</dbReference>
<evidence type="ECO:0000256" key="3">
    <source>
        <dbReference type="ARBA" id="ARBA00023136"/>
    </source>
</evidence>
<feature type="transmembrane region" description="Helical" evidence="7">
    <location>
        <begin position="231"/>
        <end position="253"/>
    </location>
</feature>
<dbReference type="AlphaFoldDB" id="A0A9W7T257"/>
<dbReference type="SMART" id="SM00406">
    <property type="entry name" value="IGv"/>
    <property type="match status" value="1"/>
</dbReference>
<sequence>MFFFSFSVTCRSEMKFICVILLIITGITLSDEYEVIGPSAPVMTVSGEDVILPCSIKPNISAVNMRVEWFRLDLKDSIVHLYKDHKDINTDQLQSYRGRTQVFTEELEKGNASLKLSRVQISDEGRYKCVIQSESWSDDVTVDVSVEESKGWKPEPDIVWLNSEGVTLTSESPDTHRDDTDGFSVKHMITVYNTDTKYHCRVRMRHHMMEAEIITSICFPAQMFLSWRSSVILISVAVVLSVIAGILITVFVCKQRGNFIRDSTYPIEQLRGSSLEKSTRTRRGATYGHIHNALSIESAEGY</sequence>
<dbReference type="PANTHER" id="PTHR24100:SF151">
    <property type="entry name" value="ICOS LIGAND"/>
    <property type="match status" value="1"/>
</dbReference>
<dbReference type="InterPro" id="IPR036179">
    <property type="entry name" value="Ig-like_dom_sf"/>
</dbReference>
<accession>A0A9W7T257</accession>
<evidence type="ECO:0000256" key="2">
    <source>
        <dbReference type="ARBA" id="ARBA00022729"/>
    </source>
</evidence>
<keyword evidence="5" id="KW-0325">Glycoprotein</keyword>
<evidence type="ECO:0000313" key="9">
    <source>
        <dbReference type="EMBL" id="KAI7789523.1"/>
    </source>
</evidence>
<reference evidence="9" key="1">
    <citation type="submission" date="2021-02" db="EMBL/GenBank/DDBJ databases">
        <title>Comparative genomics reveals that relaxation of natural selection precedes convergent phenotypic evolution of cavefish.</title>
        <authorList>
            <person name="Peng Z."/>
        </authorList>
    </citation>
    <scope>NUCLEOTIDE SEQUENCE</scope>
    <source>
        <tissue evidence="9">Muscle</tissue>
    </source>
</reference>
<dbReference type="FunFam" id="2.60.40.10:FF:000142">
    <property type="entry name" value="V-set domain-containing T-cell activation inhibitor 1"/>
    <property type="match status" value="1"/>
</dbReference>
<dbReference type="InterPro" id="IPR053896">
    <property type="entry name" value="BTN3A2-like_Ig-C"/>
</dbReference>
<evidence type="ECO:0000256" key="6">
    <source>
        <dbReference type="ARBA" id="ARBA00023319"/>
    </source>
</evidence>
<dbReference type="GO" id="GO:0005102">
    <property type="term" value="F:signaling receptor binding"/>
    <property type="evidence" value="ECO:0007669"/>
    <property type="project" value="TreeGrafter"/>
</dbReference>
<evidence type="ECO:0000259" key="8">
    <source>
        <dbReference type="PROSITE" id="PS50835"/>
    </source>
</evidence>
<keyword evidence="7" id="KW-1133">Transmembrane helix</keyword>
<dbReference type="SMART" id="SM00409">
    <property type="entry name" value="IG"/>
    <property type="match status" value="1"/>
</dbReference>
<evidence type="ECO:0000256" key="1">
    <source>
        <dbReference type="ARBA" id="ARBA00004370"/>
    </source>
</evidence>
<dbReference type="Proteomes" id="UP001059041">
    <property type="component" value="Unassembled WGS sequence"/>
</dbReference>
<dbReference type="InterPro" id="IPR007110">
    <property type="entry name" value="Ig-like_dom"/>
</dbReference>
<comment type="caution">
    <text evidence="9">The sequence shown here is derived from an EMBL/GenBank/DDBJ whole genome shotgun (WGS) entry which is preliminary data.</text>
</comment>
<dbReference type="PANTHER" id="PTHR24100">
    <property type="entry name" value="BUTYROPHILIN"/>
    <property type="match status" value="1"/>
</dbReference>
<dbReference type="GO" id="GO:0009897">
    <property type="term" value="C:external side of plasma membrane"/>
    <property type="evidence" value="ECO:0007669"/>
    <property type="project" value="TreeGrafter"/>
</dbReference>
<dbReference type="GO" id="GO:0050852">
    <property type="term" value="P:T cell receptor signaling pathway"/>
    <property type="evidence" value="ECO:0007669"/>
    <property type="project" value="TreeGrafter"/>
</dbReference>
<dbReference type="Gene3D" id="2.60.40.10">
    <property type="entry name" value="Immunoglobulins"/>
    <property type="match status" value="2"/>
</dbReference>
<gene>
    <name evidence="9" type="ORF">IRJ41_004784</name>
</gene>
<dbReference type="Pfam" id="PF22705">
    <property type="entry name" value="C2-set_3"/>
    <property type="match status" value="1"/>
</dbReference>
<keyword evidence="2" id="KW-0732">Signal</keyword>
<evidence type="ECO:0000313" key="10">
    <source>
        <dbReference type="Proteomes" id="UP001059041"/>
    </source>
</evidence>
<keyword evidence="3 7" id="KW-0472">Membrane</keyword>
<dbReference type="Pfam" id="PF07686">
    <property type="entry name" value="V-set"/>
    <property type="match status" value="1"/>
</dbReference>